<organism evidence="3 4">
    <name type="scientific">Candidatus Roizmanbacteria bacterium RIFCSPHIGHO2_12_FULL_33_9</name>
    <dbReference type="NCBI Taxonomy" id="1802045"/>
    <lineage>
        <taxon>Bacteria</taxon>
        <taxon>Candidatus Roizmaniibacteriota</taxon>
    </lineage>
</organism>
<sequence length="448" mass="52391">MNIAFEISPLLTASGTFGDKSGVYRYMYGLLNGMTQYIKKNKLDIKIYLFSFNPHFLKTPINPEIYDLIDKKRVILLRRDPPFKEVTSIYSQIITKVLQIKPNLFFRIINRIFFIKYFLGYITEKIEFQSYIKILDFEFTKRKIKIIFHSETAFFPVGDYKNISIMYDLTPINLPEFHRSETIDLKKRKLNFALNYCNGIICISKSTKDDLLKYSPVFKEKKVIIGYPGLDEYFKIAAAQKMNAKTSMKELNLLLKKHSNSIEDEKYLLYYGTFEPRKNIIFLVKAFMDLHKENQIPKDFKLVLIGGEGWGKVKKKIRNYLNEEYPIVDQRKVVLMDYVNDDYLTKFIKNAYAVVYPSIYEGFGLPVLESMALKTTVVSSNTSSLPEVGGHSVLYTNPWDFFDLKEKIRYLVKHKSFAKELAKDGLVQASQFTWDETINKVMKLIKSL</sequence>
<dbReference type="Pfam" id="PF00534">
    <property type="entry name" value="Glycos_transf_1"/>
    <property type="match status" value="1"/>
</dbReference>
<dbReference type="CDD" id="cd03809">
    <property type="entry name" value="GT4_MtfB-like"/>
    <property type="match status" value="1"/>
</dbReference>
<comment type="caution">
    <text evidence="3">The sequence shown here is derived from an EMBL/GenBank/DDBJ whole genome shotgun (WGS) entry which is preliminary data.</text>
</comment>
<proteinExistence type="predicted"/>
<name>A0A1F7HHH9_9BACT</name>
<feature type="domain" description="Glycosyl transferase family 1" evidence="2">
    <location>
        <begin position="257"/>
        <end position="423"/>
    </location>
</feature>
<dbReference type="PANTHER" id="PTHR46401">
    <property type="entry name" value="GLYCOSYLTRANSFERASE WBBK-RELATED"/>
    <property type="match status" value="1"/>
</dbReference>
<gene>
    <name evidence="3" type="ORF">A3F29_02110</name>
</gene>
<dbReference type="Gene3D" id="3.40.50.2000">
    <property type="entry name" value="Glycogen Phosphorylase B"/>
    <property type="match status" value="1"/>
</dbReference>
<keyword evidence="1" id="KW-0808">Transferase</keyword>
<dbReference type="AlphaFoldDB" id="A0A1F7HHH9"/>
<dbReference type="SUPFAM" id="SSF53756">
    <property type="entry name" value="UDP-Glycosyltransferase/glycogen phosphorylase"/>
    <property type="match status" value="1"/>
</dbReference>
<accession>A0A1F7HHH9</accession>
<protein>
    <recommendedName>
        <fullName evidence="2">Glycosyl transferase family 1 domain-containing protein</fullName>
    </recommendedName>
</protein>
<dbReference type="PANTHER" id="PTHR46401:SF2">
    <property type="entry name" value="GLYCOSYLTRANSFERASE WBBK-RELATED"/>
    <property type="match status" value="1"/>
</dbReference>
<evidence type="ECO:0000313" key="3">
    <source>
        <dbReference type="EMBL" id="OGK30668.1"/>
    </source>
</evidence>
<dbReference type="EMBL" id="MFZV01000041">
    <property type="protein sequence ID" value="OGK30668.1"/>
    <property type="molecule type" value="Genomic_DNA"/>
</dbReference>
<evidence type="ECO:0000313" key="4">
    <source>
        <dbReference type="Proteomes" id="UP000177199"/>
    </source>
</evidence>
<dbReference type="InterPro" id="IPR001296">
    <property type="entry name" value="Glyco_trans_1"/>
</dbReference>
<evidence type="ECO:0000256" key="1">
    <source>
        <dbReference type="ARBA" id="ARBA00022679"/>
    </source>
</evidence>
<evidence type="ECO:0000259" key="2">
    <source>
        <dbReference type="Pfam" id="PF00534"/>
    </source>
</evidence>
<dbReference type="Proteomes" id="UP000177199">
    <property type="component" value="Unassembled WGS sequence"/>
</dbReference>
<dbReference type="GO" id="GO:0016757">
    <property type="term" value="F:glycosyltransferase activity"/>
    <property type="evidence" value="ECO:0007669"/>
    <property type="project" value="InterPro"/>
</dbReference>
<reference evidence="3 4" key="1">
    <citation type="journal article" date="2016" name="Nat. Commun.">
        <title>Thousands of microbial genomes shed light on interconnected biogeochemical processes in an aquifer system.</title>
        <authorList>
            <person name="Anantharaman K."/>
            <person name="Brown C.T."/>
            <person name="Hug L.A."/>
            <person name="Sharon I."/>
            <person name="Castelle C.J."/>
            <person name="Probst A.J."/>
            <person name="Thomas B.C."/>
            <person name="Singh A."/>
            <person name="Wilkins M.J."/>
            <person name="Karaoz U."/>
            <person name="Brodie E.L."/>
            <person name="Williams K.H."/>
            <person name="Hubbard S.S."/>
            <person name="Banfield J.F."/>
        </authorList>
    </citation>
    <scope>NUCLEOTIDE SEQUENCE [LARGE SCALE GENOMIC DNA]</scope>
</reference>